<feature type="transmembrane region" description="Helical" evidence="5">
    <location>
        <begin position="12"/>
        <end position="30"/>
    </location>
</feature>
<feature type="transmembrane region" description="Helical" evidence="5">
    <location>
        <begin position="356"/>
        <end position="377"/>
    </location>
</feature>
<evidence type="ECO:0000256" key="3">
    <source>
        <dbReference type="ARBA" id="ARBA00022989"/>
    </source>
</evidence>
<dbReference type="InterPro" id="IPR051788">
    <property type="entry name" value="MFS_Transporter"/>
</dbReference>
<feature type="transmembrane region" description="Helical" evidence="5">
    <location>
        <begin position="204"/>
        <end position="223"/>
    </location>
</feature>
<feature type="transmembrane region" description="Helical" evidence="5">
    <location>
        <begin position="267"/>
        <end position="288"/>
    </location>
</feature>
<dbReference type="InterPro" id="IPR020846">
    <property type="entry name" value="MFS_dom"/>
</dbReference>
<keyword evidence="2 5" id="KW-0812">Transmembrane</keyword>
<gene>
    <name evidence="7" type="ORF">HNP84_002322</name>
</gene>
<name>A0A840P288_9ACTN</name>
<dbReference type="PANTHER" id="PTHR23514:SF13">
    <property type="entry name" value="INNER MEMBRANE PROTEIN YBJJ"/>
    <property type="match status" value="1"/>
</dbReference>
<dbReference type="Gene3D" id="1.20.1250.20">
    <property type="entry name" value="MFS general substrate transporter like domains"/>
    <property type="match status" value="2"/>
</dbReference>
<dbReference type="AlphaFoldDB" id="A0A840P288"/>
<organism evidence="7 8">
    <name type="scientific">Thermocatellispora tengchongensis</name>
    <dbReference type="NCBI Taxonomy" id="1073253"/>
    <lineage>
        <taxon>Bacteria</taxon>
        <taxon>Bacillati</taxon>
        <taxon>Actinomycetota</taxon>
        <taxon>Actinomycetes</taxon>
        <taxon>Streptosporangiales</taxon>
        <taxon>Streptosporangiaceae</taxon>
        <taxon>Thermocatellispora</taxon>
    </lineage>
</organism>
<accession>A0A840P288</accession>
<dbReference type="RefSeq" id="WP_185049578.1">
    <property type="nucleotide sequence ID" value="NZ_BAABIX010000003.1"/>
</dbReference>
<evidence type="ECO:0000313" key="8">
    <source>
        <dbReference type="Proteomes" id="UP000578449"/>
    </source>
</evidence>
<dbReference type="Proteomes" id="UP000578449">
    <property type="component" value="Unassembled WGS sequence"/>
</dbReference>
<dbReference type="InterPro" id="IPR011701">
    <property type="entry name" value="MFS"/>
</dbReference>
<evidence type="ECO:0000256" key="1">
    <source>
        <dbReference type="ARBA" id="ARBA00004651"/>
    </source>
</evidence>
<evidence type="ECO:0000259" key="6">
    <source>
        <dbReference type="PROSITE" id="PS50850"/>
    </source>
</evidence>
<feature type="transmembrane region" description="Helical" evidence="5">
    <location>
        <begin position="73"/>
        <end position="91"/>
    </location>
</feature>
<reference evidence="7 8" key="1">
    <citation type="submission" date="2020-08" db="EMBL/GenBank/DDBJ databases">
        <title>Genomic Encyclopedia of Type Strains, Phase IV (KMG-IV): sequencing the most valuable type-strain genomes for metagenomic binning, comparative biology and taxonomic classification.</title>
        <authorList>
            <person name="Goeker M."/>
        </authorList>
    </citation>
    <scope>NUCLEOTIDE SEQUENCE [LARGE SCALE GENOMIC DNA]</scope>
    <source>
        <strain evidence="7 8">DSM 45615</strain>
    </source>
</reference>
<comment type="subcellular location">
    <subcellularLocation>
        <location evidence="1">Cell membrane</location>
        <topology evidence="1">Multi-pass membrane protein</topology>
    </subcellularLocation>
</comment>
<comment type="caution">
    <text evidence="7">The sequence shown here is derived from an EMBL/GenBank/DDBJ whole genome shotgun (WGS) entry which is preliminary data.</text>
</comment>
<dbReference type="Pfam" id="PF07690">
    <property type="entry name" value="MFS_1"/>
    <property type="match status" value="1"/>
</dbReference>
<keyword evidence="4 5" id="KW-0472">Membrane</keyword>
<dbReference type="GO" id="GO:0022857">
    <property type="term" value="F:transmembrane transporter activity"/>
    <property type="evidence" value="ECO:0007669"/>
    <property type="project" value="InterPro"/>
</dbReference>
<feature type="transmembrane region" description="Helical" evidence="5">
    <location>
        <begin position="162"/>
        <end position="183"/>
    </location>
</feature>
<feature type="transmembrane region" description="Helical" evidence="5">
    <location>
        <begin position="97"/>
        <end position="116"/>
    </location>
</feature>
<feature type="transmembrane region" description="Helical" evidence="5">
    <location>
        <begin position="329"/>
        <end position="350"/>
    </location>
</feature>
<sequence>MTRDLRQARIGAIFTFVLAGLLCGTFTVRIPALVDRLGLTEAHVGGVLLAWGIGALVTMQSMRRVMAYAGSRAVLRIGGPLCAAALVLVAMAPGLPALLAASAVFGLTFGTVDIAMNAQGSIVERRAGRPLMNGMHAGWCVGAISAGVLGTAAIAAGMSFEAHLTVTALVAMPLMVLTGRWYLPEPRVAAAASGARGPRRRLPGSVYLLGLIAFCAFMVEGTVADWNGLFLRDAVGAPEAVAALGYPVFEFGMLLGRLGGDRLRTRFGARALLVGSGLITAVTFTAVITTPVVGVAVASMLLVGLGVATITPLALSLAGTATATPGPSIAQTATMGYAGLLLGPVLIGFLAEHASLRTAMFTAVVLGALIAVTARFLPATAAARDHEAVPAGDAKDEHPVAA</sequence>
<keyword evidence="3 5" id="KW-1133">Transmembrane helix</keyword>
<feature type="transmembrane region" description="Helical" evidence="5">
    <location>
        <begin position="235"/>
        <end position="255"/>
    </location>
</feature>
<evidence type="ECO:0000256" key="2">
    <source>
        <dbReference type="ARBA" id="ARBA00022692"/>
    </source>
</evidence>
<feature type="transmembrane region" description="Helical" evidence="5">
    <location>
        <begin position="294"/>
        <end position="317"/>
    </location>
</feature>
<protein>
    <submittedName>
        <fullName evidence="7">MFS family permease</fullName>
    </submittedName>
</protein>
<evidence type="ECO:0000256" key="5">
    <source>
        <dbReference type="SAM" id="Phobius"/>
    </source>
</evidence>
<dbReference type="GO" id="GO:0005886">
    <property type="term" value="C:plasma membrane"/>
    <property type="evidence" value="ECO:0007669"/>
    <property type="project" value="UniProtKB-SubCell"/>
</dbReference>
<dbReference type="InterPro" id="IPR036259">
    <property type="entry name" value="MFS_trans_sf"/>
</dbReference>
<evidence type="ECO:0000313" key="7">
    <source>
        <dbReference type="EMBL" id="MBB5132606.1"/>
    </source>
</evidence>
<keyword evidence="8" id="KW-1185">Reference proteome</keyword>
<evidence type="ECO:0000256" key="4">
    <source>
        <dbReference type="ARBA" id="ARBA00023136"/>
    </source>
</evidence>
<feature type="transmembrane region" description="Helical" evidence="5">
    <location>
        <begin position="137"/>
        <end position="156"/>
    </location>
</feature>
<feature type="transmembrane region" description="Helical" evidence="5">
    <location>
        <begin position="42"/>
        <end position="61"/>
    </location>
</feature>
<dbReference type="EMBL" id="JACHGN010000004">
    <property type="protein sequence ID" value="MBB5132606.1"/>
    <property type="molecule type" value="Genomic_DNA"/>
</dbReference>
<feature type="domain" description="Major facilitator superfamily (MFS) profile" evidence="6">
    <location>
        <begin position="8"/>
        <end position="381"/>
    </location>
</feature>
<proteinExistence type="predicted"/>
<dbReference type="CDD" id="cd17393">
    <property type="entry name" value="MFS_MosC_like"/>
    <property type="match status" value="1"/>
</dbReference>
<dbReference type="PROSITE" id="PS50850">
    <property type="entry name" value="MFS"/>
    <property type="match status" value="1"/>
</dbReference>
<dbReference type="SUPFAM" id="SSF103473">
    <property type="entry name" value="MFS general substrate transporter"/>
    <property type="match status" value="1"/>
</dbReference>
<dbReference type="PANTHER" id="PTHR23514">
    <property type="entry name" value="BYPASS OF STOP CODON PROTEIN 6"/>
    <property type="match status" value="1"/>
</dbReference>